<accession>A0A058ZIW2</accession>
<dbReference type="OrthoDB" id="609103at2759"/>
<dbReference type="AlphaFoldDB" id="A0A058ZIW2"/>
<organism evidence="2">
    <name type="scientific">Fonticula alba</name>
    <name type="common">Slime mold</name>
    <dbReference type="NCBI Taxonomy" id="691883"/>
    <lineage>
        <taxon>Eukaryota</taxon>
        <taxon>Rotosphaerida</taxon>
        <taxon>Fonticulaceae</taxon>
        <taxon>Fonticula</taxon>
    </lineage>
</organism>
<dbReference type="GeneID" id="20525711"/>
<reference evidence="2" key="1">
    <citation type="submission" date="2013-04" db="EMBL/GenBank/DDBJ databases">
        <title>The Genome Sequence of Fonticula alba ATCC 38817.</title>
        <authorList>
            <consortium name="The Broad Institute Genomics Platform"/>
            <person name="Russ C."/>
            <person name="Cuomo C."/>
            <person name="Burger G."/>
            <person name="Gray M.W."/>
            <person name="Holland P.W.H."/>
            <person name="King N."/>
            <person name="Lang F.B.F."/>
            <person name="Roger A.J."/>
            <person name="Ruiz-Trillo I."/>
            <person name="Brown M."/>
            <person name="Walker B."/>
            <person name="Young S."/>
            <person name="Zeng Q."/>
            <person name="Gargeya S."/>
            <person name="Fitzgerald M."/>
            <person name="Haas B."/>
            <person name="Abouelleil A."/>
            <person name="Allen A.W."/>
            <person name="Alvarado L."/>
            <person name="Arachchi H.M."/>
            <person name="Berlin A.M."/>
            <person name="Chapman S.B."/>
            <person name="Gainer-Dewar J."/>
            <person name="Goldberg J."/>
            <person name="Griggs A."/>
            <person name="Gujja S."/>
            <person name="Hansen M."/>
            <person name="Howarth C."/>
            <person name="Imamovic A."/>
            <person name="Ireland A."/>
            <person name="Larimer J."/>
            <person name="McCowan C."/>
            <person name="Murphy C."/>
            <person name="Pearson M."/>
            <person name="Poon T.W."/>
            <person name="Priest M."/>
            <person name="Roberts A."/>
            <person name="Saif S."/>
            <person name="Shea T."/>
            <person name="Sisk P."/>
            <person name="Sykes S."/>
            <person name="Wortman J."/>
            <person name="Nusbaum C."/>
            <person name="Birren B."/>
        </authorList>
    </citation>
    <scope>NUCLEOTIDE SEQUENCE [LARGE SCALE GENOMIC DNA]</scope>
    <source>
        <strain evidence="2">ATCC 38817</strain>
    </source>
</reference>
<keyword evidence="3" id="KW-1185">Reference proteome</keyword>
<dbReference type="EMBL" id="KB932201">
    <property type="protein sequence ID" value="KCV73452.1"/>
    <property type="molecule type" value="Genomic_DNA"/>
</dbReference>
<gene>
    <name evidence="2" type="ORF">H696_00986</name>
</gene>
<dbReference type="GO" id="GO:0035556">
    <property type="term" value="P:intracellular signal transduction"/>
    <property type="evidence" value="ECO:0007669"/>
    <property type="project" value="TreeGrafter"/>
</dbReference>
<dbReference type="SUPFAM" id="SSF48371">
    <property type="entry name" value="ARM repeat"/>
    <property type="match status" value="1"/>
</dbReference>
<dbReference type="Pfam" id="PF08569">
    <property type="entry name" value="Mo25"/>
    <property type="match status" value="1"/>
</dbReference>
<evidence type="ECO:0000313" key="3">
    <source>
        <dbReference type="Proteomes" id="UP000030693"/>
    </source>
</evidence>
<protein>
    <submittedName>
        <fullName evidence="2">Calcium binding protein 39</fullName>
    </submittedName>
</protein>
<sequence>MTRYISHSNNLKLIMVLLRDRSRNVQYEAFHVFKVFVANPNKAPEILGLLTKNRRQILTFLSTFQEERTRNDNQFAEEKNFLIRQIEKLPVDE</sequence>
<dbReference type="RefSeq" id="XP_009493153.1">
    <property type="nucleotide sequence ID" value="XM_009494878.1"/>
</dbReference>
<name>A0A058ZIW2_FONAL</name>
<dbReference type="eggNOG" id="KOG1566">
    <property type="taxonomic scope" value="Eukaryota"/>
</dbReference>
<dbReference type="PANTHER" id="PTHR10182">
    <property type="entry name" value="CALCIUM-BINDING PROTEIN 39-RELATED"/>
    <property type="match status" value="1"/>
</dbReference>
<dbReference type="InterPro" id="IPR011989">
    <property type="entry name" value="ARM-like"/>
</dbReference>
<dbReference type="GO" id="GO:0043539">
    <property type="term" value="F:protein serine/threonine kinase activator activity"/>
    <property type="evidence" value="ECO:0007669"/>
    <property type="project" value="TreeGrafter"/>
</dbReference>
<comment type="similarity">
    <text evidence="1">Belongs to the Mo25 family.</text>
</comment>
<dbReference type="InterPro" id="IPR013878">
    <property type="entry name" value="Mo25"/>
</dbReference>
<proteinExistence type="inferred from homology"/>
<evidence type="ECO:0000313" key="2">
    <source>
        <dbReference type="EMBL" id="KCV73452.1"/>
    </source>
</evidence>
<dbReference type="InterPro" id="IPR016024">
    <property type="entry name" value="ARM-type_fold"/>
</dbReference>
<evidence type="ECO:0000256" key="1">
    <source>
        <dbReference type="ARBA" id="ARBA00011012"/>
    </source>
</evidence>
<dbReference type="Proteomes" id="UP000030693">
    <property type="component" value="Unassembled WGS sequence"/>
</dbReference>
<dbReference type="PANTHER" id="PTHR10182:SF3">
    <property type="entry name" value="PROTEIN MO25"/>
    <property type="match status" value="1"/>
</dbReference>
<dbReference type="Gene3D" id="1.25.10.10">
    <property type="entry name" value="Leucine-rich Repeat Variant"/>
    <property type="match status" value="1"/>
</dbReference>
<dbReference type="OMA" id="RTRNDNQ"/>
<dbReference type="STRING" id="691883.A0A058ZIW2"/>